<name>A0AAN5CUC6_9BILA</name>
<reference evidence="2" key="1">
    <citation type="submission" date="2022-10" db="EMBL/GenBank/DDBJ databases">
        <title>Genome assembly of Pristionchus species.</title>
        <authorList>
            <person name="Yoshida K."/>
            <person name="Sommer R.J."/>
        </authorList>
    </citation>
    <scope>NUCLEOTIDE SEQUENCE [LARGE SCALE GENOMIC DNA]</scope>
    <source>
        <strain evidence="2">RS5460</strain>
    </source>
</reference>
<dbReference type="EMBL" id="BTRK01000004">
    <property type="protein sequence ID" value="GMR50212.1"/>
    <property type="molecule type" value="Genomic_DNA"/>
</dbReference>
<dbReference type="Proteomes" id="UP001328107">
    <property type="component" value="Unassembled WGS sequence"/>
</dbReference>
<evidence type="ECO:0000313" key="1">
    <source>
        <dbReference type="EMBL" id="GMR50212.1"/>
    </source>
</evidence>
<evidence type="ECO:0000313" key="2">
    <source>
        <dbReference type="Proteomes" id="UP001328107"/>
    </source>
</evidence>
<proteinExistence type="predicted"/>
<keyword evidence="2" id="KW-1185">Reference proteome</keyword>
<comment type="caution">
    <text evidence="1">The sequence shown here is derived from an EMBL/GenBank/DDBJ whole genome shotgun (WGS) entry which is preliminary data.</text>
</comment>
<dbReference type="AlphaFoldDB" id="A0AAN5CUC6"/>
<feature type="non-terminal residue" evidence="1">
    <location>
        <position position="1"/>
    </location>
</feature>
<organism evidence="1 2">
    <name type="scientific">Pristionchus mayeri</name>
    <dbReference type="NCBI Taxonomy" id="1317129"/>
    <lineage>
        <taxon>Eukaryota</taxon>
        <taxon>Metazoa</taxon>
        <taxon>Ecdysozoa</taxon>
        <taxon>Nematoda</taxon>
        <taxon>Chromadorea</taxon>
        <taxon>Rhabditida</taxon>
        <taxon>Rhabditina</taxon>
        <taxon>Diplogasteromorpha</taxon>
        <taxon>Diplogasteroidea</taxon>
        <taxon>Neodiplogasteridae</taxon>
        <taxon>Pristionchus</taxon>
    </lineage>
</organism>
<evidence type="ECO:0008006" key="3">
    <source>
        <dbReference type="Google" id="ProtNLM"/>
    </source>
</evidence>
<gene>
    <name evidence="1" type="ORF">PMAYCL1PPCAC_20407</name>
</gene>
<protein>
    <recommendedName>
        <fullName evidence="3">F-box domain-containing protein</fullName>
    </recommendedName>
</protein>
<sequence>LFLARRKNVIKYVRVRLRGLKKYRRVATNSVIRDKMRKIRERKQINPIETRKRKNKELLEFLQKQGPYPFSILPNELISYTISFLPMKDRLRARVDRRLNKIEAESKFHVNKLQITEHSIFSFYEPLYGEENFINFFEERSYSSDCIRTIARNTSIGELRIQLSGSTDFHREVYNLLKEFDVGGLYLRFENEEMENEIMVDSFFVDLARTCVKLDLVKMENITAEALYQVYKKMIVGESKLGTLHCSAVKEETCISFHRLIGITISNGSFFSNRGDIEAYGRWYSDTKTSITFFDGFLEMELILYRNGHNPFSNEYRGGMLWIKHANRVSLKKKKDGLRKIEFDIE</sequence>
<dbReference type="CDD" id="cd09917">
    <property type="entry name" value="F-box_SF"/>
    <property type="match status" value="1"/>
</dbReference>
<accession>A0AAN5CUC6</accession>